<feature type="modified residue" description="N6-(pyridoxal phosphate)lysine" evidence="5">
    <location>
        <position position="200"/>
    </location>
</feature>
<dbReference type="Proteomes" id="UP000441333">
    <property type="component" value="Unassembled WGS sequence"/>
</dbReference>
<feature type="domain" description="Aromatic amino acid beta-eliminating lyase/threonine aldolase" evidence="6">
    <location>
        <begin position="4"/>
        <end position="288"/>
    </location>
</feature>
<evidence type="ECO:0000256" key="5">
    <source>
        <dbReference type="PIRSR" id="PIRSR017617-1"/>
    </source>
</evidence>
<dbReference type="PANTHER" id="PTHR48097:SF9">
    <property type="entry name" value="L-THREONINE ALDOLASE"/>
    <property type="match status" value="1"/>
</dbReference>
<evidence type="ECO:0000256" key="1">
    <source>
        <dbReference type="ARBA" id="ARBA00001933"/>
    </source>
</evidence>
<gene>
    <name evidence="7" type="ORF">F6U93_01455</name>
</gene>
<keyword evidence="7" id="KW-0808">Transferase</keyword>
<dbReference type="InterPro" id="IPR001597">
    <property type="entry name" value="ArAA_b-elim_lyase/Thr_aldolase"/>
</dbReference>
<evidence type="ECO:0000256" key="4">
    <source>
        <dbReference type="ARBA" id="ARBA00023239"/>
    </source>
</evidence>
<proteinExistence type="inferred from homology"/>
<keyword evidence="4" id="KW-0456">Lyase</keyword>
<comment type="similarity">
    <text evidence="2">Belongs to the threonine aldolase family.</text>
</comment>
<keyword evidence="7" id="KW-0032">Aminotransferase</keyword>
<dbReference type="PIRSF" id="PIRSF017617">
    <property type="entry name" value="Thr_aldolase"/>
    <property type="match status" value="1"/>
</dbReference>
<dbReference type="RefSeq" id="WP_150936129.1">
    <property type="nucleotide sequence ID" value="NZ_WAAT01000004.1"/>
</dbReference>
<evidence type="ECO:0000259" key="6">
    <source>
        <dbReference type="Pfam" id="PF01212"/>
    </source>
</evidence>
<dbReference type="GO" id="GO:0006545">
    <property type="term" value="P:glycine biosynthetic process"/>
    <property type="evidence" value="ECO:0007669"/>
    <property type="project" value="TreeGrafter"/>
</dbReference>
<dbReference type="InterPro" id="IPR023603">
    <property type="entry name" value="Low_specificity_L-TA-like"/>
</dbReference>
<dbReference type="PANTHER" id="PTHR48097">
    <property type="entry name" value="L-THREONINE ALDOLASE-RELATED"/>
    <property type="match status" value="1"/>
</dbReference>
<keyword evidence="8" id="KW-1185">Reference proteome</keyword>
<dbReference type="GO" id="GO:0008732">
    <property type="term" value="F:L-allo-threonine aldolase activity"/>
    <property type="evidence" value="ECO:0007669"/>
    <property type="project" value="TreeGrafter"/>
</dbReference>
<dbReference type="GO" id="GO:0005829">
    <property type="term" value="C:cytosol"/>
    <property type="evidence" value="ECO:0007669"/>
    <property type="project" value="TreeGrafter"/>
</dbReference>
<evidence type="ECO:0000256" key="3">
    <source>
        <dbReference type="ARBA" id="ARBA00022898"/>
    </source>
</evidence>
<dbReference type="NCBIfam" id="NF041359">
    <property type="entry name" value="GntG_guanitoxin"/>
    <property type="match status" value="1"/>
</dbReference>
<dbReference type="Gene3D" id="3.40.640.10">
    <property type="entry name" value="Type I PLP-dependent aspartate aminotransferase-like (Major domain)"/>
    <property type="match status" value="1"/>
</dbReference>
<dbReference type="GO" id="GO:0008483">
    <property type="term" value="F:transaminase activity"/>
    <property type="evidence" value="ECO:0007669"/>
    <property type="project" value="UniProtKB-KW"/>
</dbReference>
<evidence type="ECO:0000256" key="2">
    <source>
        <dbReference type="ARBA" id="ARBA00006966"/>
    </source>
</evidence>
<protein>
    <submittedName>
        <fullName evidence="7">Aminotransferase class I/II-fold pyridoxal phosphate-dependent enzyme</fullName>
    </submittedName>
</protein>
<dbReference type="InterPro" id="IPR015424">
    <property type="entry name" value="PyrdxlP-dep_Trfase"/>
</dbReference>
<reference evidence="7 8" key="1">
    <citation type="submission" date="2019-09" db="EMBL/GenBank/DDBJ databases">
        <authorList>
            <person name="Cao W.R."/>
        </authorList>
    </citation>
    <scope>NUCLEOTIDE SEQUENCE [LARGE SCALE GENOMIC DNA]</scope>
    <source>
        <strain evidence="7 8">B1N29</strain>
    </source>
</reference>
<dbReference type="CDD" id="cd06502">
    <property type="entry name" value="TA_like"/>
    <property type="match status" value="1"/>
</dbReference>
<dbReference type="InterPro" id="IPR015421">
    <property type="entry name" value="PyrdxlP-dep_Trfase_major"/>
</dbReference>
<dbReference type="Pfam" id="PF01212">
    <property type="entry name" value="Beta_elim_lyase"/>
    <property type="match status" value="1"/>
</dbReference>
<organism evidence="7 8">
    <name type="scientific">Pseudotamlana haliotis</name>
    <dbReference type="NCBI Taxonomy" id="2614804"/>
    <lineage>
        <taxon>Bacteria</taxon>
        <taxon>Pseudomonadati</taxon>
        <taxon>Bacteroidota</taxon>
        <taxon>Flavobacteriia</taxon>
        <taxon>Flavobacteriales</taxon>
        <taxon>Flavobacteriaceae</taxon>
        <taxon>Pseudotamlana</taxon>
    </lineage>
</organism>
<dbReference type="SUPFAM" id="SSF53383">
    <property type="entry name" value="PLP-dependent transferases"/>
    <property type="match status" value="1"/>
</dbReference>
<dbReference type="EMBL" id="WAAT01000004">
    <property type="protein sequence ID" value="KAB1071420.1"/>
    <property type="molecule type" value="Genomic_DNA"/>
</dbReference>
<sequence length="340" mass="37702">MKIDLRSDTVTKPTKDMLEAMMAAQVGDDVFREDETVNLLEEKVAQLFGKESALFFPSGTMANQTAIKLHTNPGEQVICDKYAHIYNYESGGASFNSGVSCKLIDGERGMFKAEQVLEAINPEDYYYSKTSLVALENTTNKGGGACWDFEEILKIRQVCAENGLGLHLDGARLWNAIVETNDSLDQYGKVFDTISVCLSKGLGCPVGSVLVGNADIMKDALRIRKIFGGNMRQGGYLAAAGIYALDHHIDRLKEDYKKAKEIGEALAKLNQVKSVEPIETNIVIFELHDDADDKAFVQKLAAQNVFIISMGNKKLRMVTHLDYSDTMHNKFIELLKLNKL</sequence>
<dbReference type="AlphaFoldDB" id="A0A6N6MJT4"/>
<evidence type="ECO:0000313" key="7">
    <source>
        <dbReference type="EMBL" id="KAB1071420.1"/>
    </source>
</evidence>
<comment type="caution">
    <text evidence="7">The sequence shown here is derived from an EMBL/GenBank/DDBJ whole genome shotgun (WGS) entry which is preliminary data.</text>
</comment>
<dbReference type="InterPro" id="IPR015422">
    <property type="entry name" value="PyrdxlP-dep_Trfase_small"/>
</dbReference>
<comment type="cofactor">
    <cofactor evidence="1">
        <name>pyridoxal 5'-phosphate</name>
        <dbReference type="ChEBI" id="CHEBI:597326"/>
    </cofactor>
</comment>
<name>A0A6N6MJT4_9FLAO</name>
<dbReference type="GO" id="GO:0006567">
    <property type="term" value="P:L-threonine catabolic process"/>
    <property type="evidence" value="ECO:0007669"/>
    <property type="project" value="TreeGrafter"/>
</dbReference>
<dbReference type="FunFam" id="3.40.640.10:FF:000030">
    <property type="entry name" value="Low-specificity L-threonine aldolase"/>
    <property type="match status" value="1"/>
</dbReference>
<evidence type="ECO:0000313" key="8">
    <source>
        <dbReference type="Proteomes" id="UP000441333"/>
    </source>
</evidence>
<dbReference type="Gene3D" id="3.90.1150.10">
    <property type="entry name" value="Aspartate Aminotransferase, domain 1"/>
    <property type="match status" value="1"/>
</dbReference>
<accession>A0A6N6MJT4</accession>
<keyword evidence="3" id="KW-0663">Pyridoxal phosphate</keyword>